<dbReference type="AlphaFoldDB" id="A0A3M5X968"/>
<comment type="caution">
    <text evidence="1">The sequence shown here is derived from an EMBL/GenBank/DDBJ whole genome shotgun (WGS) entry which is preliminary data.</text>
</comment>
<protein>
    <submittedName>
        <fullName evidence="1">Uncharacterized protein</fullName>
    </submittedName>
</protein>
<evidence type="ECO:0000313" key="1">
    <source>
        <dbReference type="EMBL" id="RMU79340.1"/>
    </source>
</evidence>
<reference evidence="1 2" key="1">
    <citation type="submission" date="2018-08" db="EMBL/GenBank/DDBJ databases">
        <title>Recombination of ecologically and evolutionarily significant loci maintains genetic cohesion in the Pseudomonas syringae species complex.</title>
        <authorList>
            <person name="Dillon M."/>
            <person name="Thakur S."/>
            <person name="Almeida R.N.D."/>
            <person name="Weir B.S."/>
            <person name="Guttman D.S."/>
        </authorList>
    </citation>
    <scope>NUCLEOTIDE SEQUENCE [LARGE SCALE GENOMIC DNA]</scope>
    <source>
        <strain evidence="1 2">ICMP 11935</strain>
    </source>
</reference>
<gene>
    <name evidence="1" type="ORF">ALP24_01052</name>
</gene>
<name>A0A3M5X968_PSEAP</name>
<proteinExistence type="predicted"/>
<organism evidence="1 2">
    <name type="scientific">Pseudomonas syringae pv. aptata</name>
    <dbReference type="NCBI Taxonomy" id="83167"/>
    <lineage>
        <taxon>Bacteria</taxon>
        <taxon>Pseudomonadati</taxon>
        <taxon>Pseudomonadota</taxon>
        <taxon>Gammaproteobacteria</taxon>
        <taxon>Pseudomonadales</taxon>
        <taxon>Pseudomonadaceae</taxon>
        <taxon>Pseudomonas</taxon>
        <taxon>Pseudomonas syringae</taxon>
    </lineage>
</organism>
<sequence length="107" mass="11730">MFSVSLGTVLILPLGQNIMPLKNNDPIKAIALSPPELTIRYPNLKVRMEKLCFSSTPSGSSLTGACAHMCAIANAAEGRNVVEWDPAADVLDILNPYLPFFIRWEDK</sequence>
<evidence type="ECO:0000313" key="2">
    <source>
        <dbReference type="Proteomes" id="UP000274315"/>
    </source>
</evidence>
<accession>A0A3M5X968</accession>
<dbReference type="EMBL" id="RBUF01000040">
    <property type="protein sequence ID" value="RMU79340.1"/>
    <property type="molecule type" value="Genomic_DNA"/>
</dbReference>
<dbReference type="Proteomes" id="UP000274315">
    <property type="component" value="Unassembled WGS sequence"/>
</dbReference>